<dbReference type="PANTHER" id="PTHR48081">
    <property type="entry name" value="AB HYDROLASE SUPERFAMILY PROTEIN C4A8.06C"/>
    <property type="match status" value="1"/>
</dbReference>
<proteinExistence type="predicted"/>
<evidence type="ECO:0000256" key="1">
    <source>
        <dbReference type="ARBA" id="ARBA00022801"/>
    </source>
</evidence>
<gene>
    <name evidence="3" type="ORF">ACFSVM_06190</name>
</gene>
<dbReference type="EMBL" id="JBHUMJ010000002">
    <property type="protein sequence ID" value="MFD2700050.1"/>
    <property type="molecule type" value="Genomic_DNA"/>
</dbReference>
<dbReference type="InterPro" id="IPR050300">
    <property type="entry name" value="GDXG_lipolytic_enzyme"/>
</dbReference>
<dbReference type="InterPro" id="IPR049492">
    <property type="entry name" value="BD-FAE-like_dom"/>
</dbReference>
<evidence type="ECO:0000313" key="4">
    <source>
        <dbReference type="Proteomes" id="UP001597540"/>
    </source>
</evidence>
<accession>A0ABW5SKZ7</accession>
<organism evidence="3 4">
    <name type="scientific">Paenibacillus shunpengii</name>
    <dbReference type="NCBI Taxonomy" id="2054424"/>
    <lineage>
        <taxon>Bacteria</taxon>
        <taxon>Bacillati</taxon>
        <taxon>Bacillota</taxon>
        <taxon>Bacilli</taxon>
        <taxon>Bacillales</taxon>
        <taxon>Paenibacillaceae</taxon>
        <taxon>Paenibacillus</taxon>
    </lineage>
</organism>
<dbReference type="PANTHER" id="PTHR48081:SF6">
    <property type="entry name" value="PEPTIDASE S9 PROLYL OLIGOPEPTIDASE CATALYTIC DOMAIN-CONTAINING PROTEIN"/>
    <property type="match status" value="1"/>
</dbReference>
<name>A0ABW5SKZ7_9BACL</name>
<protein>
    <submittedName>
        <fullName evidence="3">Alpha/beta hydrolase</fullName>
    </submittedName>
</protein>
<sequence length="264" mass="28816">MAVQSINLWSGVPPYAAAGLEDDSPTLTPYLVEGADSCVIVCPGGGYCHLADHEGGPVAEWLNQAGISAFVLKYRINPHRQPAALSDARRAVQYVRANSDKYGILPNKIAMLGFSAGGHLTASAGTMWVEGDPENVDPLERVSSRPDRIVLCYPVITMEEYGHQGSKDALLGDKPDEELVRQYSTERQVTSKTPPAFIWHTHEDAAVPLQNSLEMSLSLTKAGVPHELHVFEAGRHGLGLAEEMEETTGRWKGLCISWLKQQGW</sequence>
<dbReference type="Pfam" id="PF20434">
    <property type="entry name" value="BD-FAE"/>
    <property type="match status" value="1"/>
</dbReference>
<reference evidence="4" key="1">
    <citation type="journal article" date="2019" name="Int. J. Syst. Evol. Microbiol.">
        <title>The Global Catalogue of Microorganisms (GCM) 10K type strain sequencing project: providing services to taxonomists for standard genome sequencing and annotation.</title>
        <authorList>
            <consortium name="The Broad Institute Genomics Platform"/>
            <consortium name="The Broad Institute Genome Sequencing Center for Infectious Disease"/>
            <person name="Wu L."/>
            <person name="Ma J."/>
        </authorList>
    </citation>
    <scope>NUCLEOTIDE SEQUENCE [LARGE SCALE GENOMIC DNA]</scope>
    <source>
        <strain evidence="4">KCTC 33849</strain>
    </source>
</reference>
<feature type="domain" description="BD-FAE-like" evidence="2">
    <location>
        <begin position="37"/>
        <end position="216"/>
    </location>
</feature>
<dbReference type="RefSeq" id="WP_083655694.1">
    <property type="nucleotide sequence ID" value="NZ_JBHUMJ010000002.1"/>
</dbReference>
<dbReference type="InterPro" id="IPR029058">
    <property type="entry name" value="AB_hydrolase_fold"/>
</dbReference>
<keyword evidence="4" id="KW-1185">Reference proteome</keyword>
<evidence type="ECO:0000313" key="3">
    <source>
        <dbReference type="EMBL" id="MFD2700050.1"/>
    </source>
</evidence>
<dbReference type="GO" id="GO:0016787">
    <property type="term" value="F:hydrolase activity"/>
    <property type="evidence" value="ECO:0007669"/>
    <property type="project" value="UniProtKB-KW"/>
</dbReference>
<evidence type="ECO:0000259" key="2">
    <source>
        <dbReference type="Pfam" id="PF20434"/>
    </source>
</evidence>
<keyword evidence="1 3" id="KW-0378">Hydrolase</keyword>
<dbReference type="SUPFAM" id="SSF53474">
    <property type="entry name" value="alpha/beta-Hydrolases"/>
    <property type="match status" value="1"/>
</dbReference>
<dbReference type="Gene3D" id="3.40.50.1820">
    <property type="entry name" value="alpha/beta hydrolase"/>
    <property type="match status" value="1"/>
</dbReference>
<comment type="caution">
    <text evidence="3">The sequence shown here is derived from an EMBL/GenBank/DDBJ whole genome shotgun (WGS) entry which is preliminary data.</text>
</comment>
<dbReference type="Proteomes" id="UP001597540">
    <property type="component" value="Unassembled WGS sequence"/>
</dbReference>